<evidence type="ECO:0000313" key="4">
    <source>
        <dbReference type="Proteomes" id="UP001586593"/>
    </source>
</evidence>
<evidence type="ECO:0000256" key="1">
    <source>
        <dbReference type="SAM" id="MobiDB-lite"/>
    </source>
</evidence>
<dbReference type="SUPFAM" id="SSF141673">
    <property type="entry name" value="MOSC N-terminal domain-like"/>
    <property type="match status" value="2"/>
</dbReference>
<dbReference type="PROSITE" id="PS51340">
    <property type="entry name" value="MOSC"/>
    <property type="match status" value="1"/>
</dbReference>
<organism evidence="3 4">
    <name type="scientific">Phialemonium thermophilum</name>
    <dbReference type="NCBI Taxonomy" id="223376"/>
    <lineage>
        <taxon>Eukaryota</taxon>
        <taxon>Fungi</taxon>
        <taxon>Dikarya</taxon>
        <taxon>Ascomycota</taxon>
        <taxon>Pezizomycotina</taxon>
        <taxon>Sordariomycetes</taxon>
        <taxon>Sordariomycetidae</taxon>
        <taxon>Cephalothecales</taxon>
        <taxon>Cephalothecaceae</taxon>
        <taxon>Phialemonium</taxon>
    </lineage>
</organism>
<feature type="region of interest" description="Disordered" evidence="1">
    <location>
        <begin position="181"/>
        <end position="216"/>
    </location>
</feature>
<gene>
    <name evidence="3" type="ORF">VTK73DRAFT_436</name>
</gene>
<proteinExistence type="predicted"/>
<dbReference type="PANTHER" id="PTHR14237:SF34">
    <property type="entry name" value="MOSC DOMAIN PROTEIN (AFU_ORTHOLOGUE AFUA_2G07820)"/>
    <property type="match status" value="1"/>
</dbReference>
<dbReference type="Pfam" id="PF03476">
    <property type="entry name" value="MOSC_N"/>
    <property type="match status" value="1"/>
</dbReference>
<feature type="domain" description="MOSC" evidence="2">
    <location>
        <begin position="225"/>
        <end position="402"/>
    </location>
</feature>
<dbReference type="PANTHER" id="PTHR14237">
    <property type="entry name" value="MOLYBDOPTERIN COFACTOR SULFURASE MOSC"/>
    <property type="match status" value="1"/>
</dbReference>
<evidence type="ECO:0000259" key="2">
    <source>
        <dbReference type="PROSITE" id="PS51340"/>
    </source>
</evidence>
<accession>A0ABR3XEH0</accession>
<dbReference type="Proteomes" id="UP001586593">
    <property type="component" value="Unassembled WGS sequence"/>
</dbReference>
<name>A0ABR3XEH0_9PEZI</name>
<dbReference type="InterPro" id="IPR005303">
    <property type="entry name" value="MOCOS_middle"/>
</dbReference>
<sequence length="415" mass="46496">MKITGLYVYPIKGLRGIPLETAQLGPQGIRYDRRIMLYKVRADKSLQKIQVDADPICALFETGIIEDGARGSTVVVVQYHHPPAPLPRQHNSRYGRENGIPQRVKWHSGGEDTDQKERDKEDLLEIPLEPDFATLDPIRVTLHGTSADAYHMGDRYDRWFSDRFGFETVLVYIGDGRRPVNGPSVLPPPWGERPPLLSSLSAQQPQGQEKQHRSKSGWLSTITSYVPGWAAFSPEPPAPQPWITFSDMAPYLVTSESSLADVQARLRPLMESEGRPDISDVVPQMYQFRPNIVVGGEEPWAEDFWAELAVSHSGGASTQPAFRLQLTSNCARCRSLNVDYRIGDYGKGVAGEVLKRLMSYRRVDQGQKWEPIFGRYAFLDTSSLEEGKGEVTVSVGDEVQVVDRLAERSTFVKPS</sequence>
<dbReference type="InterPro" id="IPR005302">
    <property type="entry name" value="MoCF_Sase_C"/>
</dbReference>
<dbReference type="EMBL" id="JAZHXJ010000108">
    <property type="protein sequence ID" value="KAL1874353.1"/>
    <property type="molecule type" value="Genomic_DNA"/>
</dbReference>
<evidence type="ECO:0000313" key="3">
    <source>
        <dbReference type="EMBL" id="KAL1874353.1"/>
    </source>
</evidence>
<comment type="caution">
    <text evidence="3">The sequence shown here is derived from an EMBL/GenBank/DDBJ whole genome shotgun (WGS) entry which is preliminary data.</text>
</comment>
<protein>
    <recommendedName>
        <fullName evidence="2">MOSC domain-containing protein</fullName>
    </recommendedName>
</protein>
<dbReference type="Pfam" id="PF03473">
    <property type="entry name" value="MOSC"/>
    <property type="match status" value="1"/>
</dbReference>
<feature type="compositionally biased region" description="Polar residues" evidence="1">
    <location>
        <begin position="198"/>
        <end position="208"/>
    </location>
</feature>
<keyword evidence="4" id="KW-1185">Reference proteome</keyword>
<reference evidence="3 4" key="1">
    <citation type="journal article" date="2024" name="Commun. Biol.">
        <title>Comparative genomic analysis of thermophilic fungi reveals convergent evolutionary adaptations and gene losses.</title>
        <authorList>
            <person name="Steindorff A.S."/>
            <person name="Aguilar-Pontes M.V."/>
            <person name="Robinson A.J."/>
            <person name="Andreopoulos B."/>
            <person name="LaButti K."/>
            <person name="Kuo A."/>
            <person name="Mondo S."/>
            <person name="Riley R."/>
            <person name="Otillar R."/>
            <person name="Haridas S."/>
            <person name="Lipzen A."/>
            <person name="Grimwood J."/>
            <person name="Schmutz J."/>
            <person name="Clum A."/>
            <person name="Reid I.D."/>
            <person name="Moisan M.C."/>
            <person name="Butler G."/>
            <person name="Nguyen T.T.M."/>
            <person name="Dewar K."/>
            <person name="Conant G."/>
            <person name="Drula E."/>
            <person name="Henrissat B."/>
            <person name="Hansel C."/>
            <person name="Singer S."/>
            <person name="Hutchinson M.I."/>
            <person name="de Vries R.P."/>
            <person name="Natvig D.O."/>
            <person name="Powell A.J."/>
            <person name="Tsang A."/>
            <person name="Grigoriev I.V."/>
        </authorList>
    </citation>
    <scope>NUCLEOTIDE SEQUENCE [LARGE SCALE GENOMIC DNA]</scope>
    <source>
        <strain evidence="3 4">ATCC 24622</strain>
    </source>
</reference>